<name>A0A086N7D6_9ACTN</name>
<comment type="caution">
    <text evidence="3">The sequence shown here is derived from an EMBL/GenBank/DDBJ whole genome shotgun (WGS) entry which is preliminary data.</text>
</comment>
<reference evidence="3 4" key="1">
    <citation type="submission" date="2014-05" db="EMBL/GenBank/DDBJ databases">
        <title>Complete genome sequence of the Streptomyces mutabilis TRM45540.</title>
        <authorList>
            <person name="Luo X."/>
            <person name="Zhang L."/>
        </authorList>
    </citation>
    <scope>NUCLEOTIDE SEQUENCE [LARGE SCALE GENOMIC DNA]</scope>
    <source>
        <strain evidence="3 4">TRM45540</strain>
    </source>
</reference>
<dbReference type="PANTHER" id="PTHR35841:SF1">
    <property type="entry name" value="PHOSPHONATES-BINDING PERIPLASMIC PROTEIN"/>
    <property type="match status" value="1"/>
</dbReference>
<keyword evidence="4" id="KW-1185">Reference proteome</keyword>
<dbReference type="AlphaFoldDB" id="A0A086N7D6"/>
<dbReference type="HOGENOM" id="CLU_051472_6_2_11"/>
<dbReference type="GO" id="GO:0055085">
    <property type="term" value="P:transmembrane transport"/>
    <property type="evidence" value="ECO:0007669"/>
    <property type="project" value="InterPro"/>
</dbReference>
<accession>A0A086N7D6</accession>
<keyword evidence="2" id="KW-0732">Signal</keyword>
<gene>
    <name evidence="3" type="ORF">FM21_13645</name>
</gene>
<comment type="similarity">
    <text evidence="1">Belongs to the phosphate/phosphite/phosphonate binding protein family.</text>
</comment>
<dbReference type="Gene3D" id="3.40.190.10">
    <property type="entry name" value="Periplasmic binding protein-like II"/>
    <property type="match status" value="2"/>
</dbReference>
<evidence type="ECO:0008006" key="5">
    <source>
        <dbReference type="Google" id="ProtNLM"/>
    </source>
</evidence>
<proteinExistence type="inferred from homology"/>
<dbReference type="Proteomes" id="UP000029095">
    <property type="component" value="Unassembled WGS sequence"/>
</dbReference>
<dbReference type="GO" id="GO:0043190">
    <property type="term" value="C:ATP-binding cassette (ABC) transporter complex"/>
    <property type="evidence" value="ECO:0007669"/>
    <property type="project" value="InterPro"/>
</dbReference>
<evidence type="ECO:0000313" key="3">
    <source>
        <dbReference type="EMBL" id="KFG77054.1"/>
    </source>
</evidence>
<protein>
    <recommendedName>
        <fullName evidence="5">Phosphate/phosphite/phosphonate ABC transporter substrate-binding protein</fullName>
    </recommendedName>
</protein>
<dbReference type="STRING" id="1915400.FM21_13645"/>
<dbReference type="InterPro" id="IPR005770">
    <property type="entry name" value="PhnD"/>
</dbReference>
<evidence type="ECO:0000313" key="4">
    <source>
        <dbReference type="Proteomes" id="UP000029095"/>
    </source>
</evidence>
<dbReference type="Pfam" id="PF12974">
    <property type="entry name" value="Phosphonate-bd"/>
    <property type="match status" value="1"/>
</dbReference>
<evidence type="ECO:0000256" key="1">
    <source>
        <dbReference type="ARBA" id="ARBA00007162"/>
    </source>
</evidence>
<dbReference type="NCBIfam" id="TIGR01098">
    <property type="entry name" value="3A0109s03R"/>
    <property type="match status" value="1"/>
</dbReference>
<dbReference type="SUPFAM" id="SSF53850">
    <property type="entry name" value="Periplasmic binding protein-like II"/>
    <property type="match status" value="1"/>
</dbReference>
<dbReference type="PANTHER" id="PTHR35841">
    <property type="entry name" value="PHOSPHONATES-BINDING PERIPLASMIC PROTEIN"/>
    <property type="match status" value="1"/>
</dbReference>
<evidence type="ECO:0000256" key="2">
    <source>
        <dbReference type="ARBA" id="ARBA00022729"/>
    </source>
</evidence>
<dbReference type="EMBL" id="JNFQ01000001">
    <property type="protein sequence ID" value="KFG77054.1"/>
    <property type="molecule type" value="Genomic_DNA"/>
</dbReference>
<sequence length="269" mass="28595">MPKTLRVGIIPNVSPEKQKAQYEPFAGYLSDRLDVKVELFVASDYAGVVEALASKQVDIAYLGGLTYVQAERQVDLTPLVTEVDKDTGTREYESVIVVEQDSDARSVKDLLGSKASFAFGDISSTSGSLYPRMMLVDAGADCDDRSLTSCAPLSKVTFAGGHDAVAQAVASGSADAGGLELRILRRLEADGSVTEGALRVVESRRVMGYPWVARSALGEEAIGEIRAAFESMSDPGLLDLMRARKYAAVTSADYADVRAGAEKLGLVTG</sequence>
<organism evidence="3 4">
    <name type="scientific">Streptomyces mutabilis</name>
    <dbReference type="NCBI Taxonomy" id="67332"/>
    <lineage>
        <taxon>Bacteria</taxon>
        <taxon>Bacillati</taxon>
        <taxon>Actinomycetota</taxon>
        <taxon>Actinomycetes</taxon>
        <taxon>Kitasatosporales</taxon>
        <taxon>Streptomycetaceae</taxon>
        <taxon>Streptomyces</taxon>
    </lineage>
</organism>